<evidence type="ECO:0000256" key="1">
    <source>
        <dbReference type="ARBA" id="ARBA00004123"/>
    </source>
</evidence>
<evidence type="ECO:0000256" key="4">
    <source>
        <dbReference type="SAM" id="MobiDB-lite"/>
    </source>
</evidence>
<evidence type="ECO:0000259" key="5">
    <source>
        <dbReference type="PROSITE" id="PS50172"/>
    </source>
</evidence>
<dbReference type="EMBL" id="MU865299">
    <property type="protein sequence ID" value="KAK4230376.1"/>
    <property type="molecule type" value="Genomic_DNA"/>
</dbReference>
<keyword evidence="3" id="KW-0539">Nucleus</keyword>
<comment type="subcellular location">
    <subcellularLocation>
        <location evidence="1">Nucleus</location>
    </subcellularLocation>
</comment>
<evidence type="ECO:0000256" key="3">
    <source>
        <dbReference type="ARBA" id="ARBA00023242"/>
    </source>
</evidence>
<reference evidence="6" key="1">
    <citation type="journal article" date="2023" name="Mol. Phylogenet. Evol.">
        <title>Genome-scale phylogeny and comparative genomics of the fungal order Sordariales.</title>
        <authorList>
            <person name="Hensen N."/>
            <person name="Bonometti L."/>
            <person name="Westerberg I."/>
            <person name="Brannstrom I.O."/>
            <person name="Guillou S."/>
            <person name="Cros-Aarteil S."/>
            <person name="Calhoun S."/>
            <person name="Haridas S."/>
            <person name="Kuo A."/>
            <person name="Mondo S."/>
            <person name="Pangilinan J."/>
            <person name="Riley R."/>
            <person name="LaButti K."/>
            <person name="Andreopoulos B."/>
            <person name="Lipzen A."/>
            <person name="Chen C."/>
            <person name="Yan M."/>
            <person name="Daum C."/>
            <person name="Ng V."/>
            <person name="Clum A."/>
            <person name="Steindorff A."/>
            <person name="Ohm R.A."/>
            <person name="Martin F."/>
            <person name="Silar P."/>
            <person name="Natvig D.O."/>
            <person name="Lalanne C."/>
            <person name="Gautier V."/>
            <person name="Ament-Velasquez S.L."/>
            <person name="Kruys A."/>
            <person name="Hutchinson M.I."/>
            <person name="Powell A.J."/>
            <person name="Barry K."/>
            <person name="Miller A.N."/>
            <person name="Grigoriev I.V."/>
            <person name="Debuchy R."/>
            <person name="Gladieux P."/>
            <person name="Hiltunen Thoren M."/>
            <person name="Johannesson H."/>
        </authorList>
    </citation>
    <scope>NUCLEOTIDE SEQUENCE</scope>
    <source>
        <strain evidence="6">CBS 990.96</strain>
    </source>
</reference>
<keyword evidence="7" id="KW-1185">Reference proteome</keyword>
<dbReference type="GO" id="GO:0005634">
    <property type="term" value="C:nucleus"/>
    <property type="evidence" value="ECO:0007669"/>
    <property type="project" value="UniProtKB-SubCell"/>
</dbReference>
<dbReference type="AlphaFoldDB" id="A0AAN7BVE8"/>
<evidence type="ECO:0000313" key="7">
    <source>
        <dbReference type="Proteomes" id="UP001301958"/>
    </source>
</evidence>
<dbReference type="PANTHER" id="PTHR15321:SF3">
    <property type="entry name" value="TP53-BINDING PROTEIN 1"/>
    <property type="match status" value="1"/>
</dbReference>
<feature type="compositionally biased region" description="Basic and acidic residues" evidence="4">
    <location>
        <begin position="179"/>
        <end position="188"/>
    </location>
</feature>
<sequence>MSSKSLRKAEERALQGDNESQDTLAVAEFFIEEYGIGLRSSSPPRQVPLLPSPVRSSVRKSRPFKSRARDVKLTVPLPASRQSHAEIDVGQVGALPRREKMSSSQSSTQSNTGRNYERYFEEPSPGHALPDTQAPGMDDDNGTVRFNFEKIAGTEFVPEAIQNDSGFVDTGSLAHPKRHDSQKQKEISLPETPAPQNPFRHSRSQLLPTSQLFRATQFSSAIKVASPTSSRPSPAEFPHNNIISSPLKDRGLRSSSASALPSSPQVFATTRPSRLREFSSSPDDTASTGDPVTPESSHDALLRKRSPPEPMADYEPLHRSQERRTSDIGSDPVQDDDNYDEEEDDDDISRRLRAKFKKAAGLKSLSSISIPHLLRPFDDKASKPKSRDTISQADAYIVQCHGTEPGGTDSDATEVVKDSQVKDSEPEQLPVPRPIAAPLFDNEEPTQSDIGKGNEDAVDQIPAPAPEVTIPQTSSGNELQGENATTTVTSNGEKVPETSQNRAQPPSLENKISASEGVAGNFKSSPPTFSKRRTRTKAAAQHKVRPPSASSSLSNLEMTPIVSPASTDKSGAVVSPMDTSTVANSSPAIGRPTRRQKALNPRASTESLRHSSRLLKRVSSSPDELAMSATPAFEHSMRMSRLPPASRSASRSGRAIGKPPVPQGRSKLFSGMAFAISFQSKKAGETNDAFSARMDLSSTIERRITQAGGKILENGFDELFDIRSSATPMSSPNGEPESEIPLSVAGRSMGFTALIADGHSRKVKYMQALALGLPCIAARWVTVCMDRNELVDWSPYLLCAGESSFLGNAIRSRSLTPYDPSTAKLADIIRQRDRFLDGSRILAVVKKPQENKKMAYVFLARILGATISRVYNVEEARIEIKAAEDSGRPFDWIYVDGKVVEKAIFSEAPPSTNNKRKRASMGADKIVGPPTKKIRTLNDELVIQSLILGRMIEEGELEE</sequence>
<dbReference type="PANTHER" id="PTHR15321">
    <property type="entry name" value="TUMOR SUPPRESSOR P53-BINDING PROTEIN 1"/>
    <property type="match status" value="1"/>
</dbReference>
<evidence type="ECO:0000256" key="2">
    <source>
        <dbReference type="ARBA" id="ARBA00022763"/>
    </source>
</evidence>
<gene>
    <name evidence="6" type="ORF">QBC38DRAFT_469379</name>
</gene>
<feature type="compositionally biased region" description="Basic and acidic residues" evidence="4">
    <location>
        <begin position="414"/>
        <end position="425"/>
    </location>
</feature>
<dbReference type="Proteomes" id="UP001301958">
    <property type="component" value="Unassembled WGS sequence"/>
</dbReference>
<feature type="domain" description="BRCT" evidence="5">
    <location>
        <begin position="664"/>
        <end position="798"/>
    </location>
</feature>
<organism evidence="6 7">
    <name type="scientific">Podospora fimiseda</name>
    <dbReference type="NCBI Taxonomy" id="252190"/>
    <lineage>
        <taxon>Eukaryota</taxon>
        <taxon>Fungi</taxon>
        <taxon>Dikarya</taxon>
        <taxon>Ascomycota</taxon>
        <taxon>Pezizomycotina</taxon>
        <taxon>Sordariomycetes</taxon>
        <taxon>Sordariomycetidae</taxon>
        <taxon>Sordariales</taxon>
        <taxon>Podosporaceae</taxon>
        <taxon>Podospora</taxon>
    </lineage>
</organism>
<feature type="compositionally biased region" description="Basic residues" evidence="4">
    <location>
        <begin position="530"/>
        <end position="545"/>
    </location>
</feature>
<feature type="compositionally biased region" description="Basic residues" evidence="4">
    <location>
        <begin position="57"/>
        <end position="66"/>
    </location>
</feature>
<dbReference type="PROSITE" id="PS50172">
    <property type="entry name" value="BRCT"/>
    <property type="match status" value="1"/>
</dbReference>
<dbReference type="GO" id="GO:0000077">
    <property type="term" value="P:DNA damage checkpoint signaling"/>
    <property type="evidence" value="ECO:0007669"/>
    <property type="project" value="TreeGrafter"/>
</dbReference>
<dbReference type="GO" id="GO:0045944">
    <property type="term" value="P:positive regulation of transcription by RNA polymerase II"/>
    <property type="evidence" value="ECO:0007669"/>
    <property type="project" value="TreeGrafter"/>
</dbReference>
<feature type="compositionally biased region" description="Low complexity" evidence="4">
    <location>
        <begin position="254"/>
        <end position="264"/>
    </location>
</feature>
<dbReference type="InterPro" id="IPR047252">
    <property type="entry name" value="TP53BP1-like"/>
</dbReference>
<feature type="compositionally biased region" description="Polar residues" evidence="4">
    <location>
        <begin position="470"/>
        <end position="504"/>
    </location>
</feature>
<dbReference type="GO" id="GO:0042393">
    <property type="term" value="F:histone binding"/>
    <property type="evidence" value="ECO:0007669"/>
    <property type="project" value="TreeGrafter"/>
</dbReference>
<dbReference type="InterPro" id="IPR047249">
    <property type="entry name" value="BRCT_p53bp1-like_rpt1"/>
</dbReference>
<feature type="compositionally biased region" description="Polar residues" evidence="4">
    <location>
        <begin position="548"/>
        <end position="557"/>
    </location>
</feature>
<accession>A0AAN7BVE8</accession>
<protein>
    <submittedName>
        <fullName evidence="6">DNA repair protein crb2</fullName>
    </submittedName>
</protein>
<feature type="region of interest" description="Disordered" evidence="4">
    <location>
        <begin position="38"/>
        <end position="144"/>
    </location>
</feature>
<feature type="compositionally biased region" description="Acidic residues" evidence="4">
    <location>
        <begin position="333"/>
        <end position="347"/>
    </location>
</feature>
<feature type="compositionally biased region" description="Low complexity" evidence="4">
    <location>
        <begin position="639"/>
        <end position="652"/>
    </location>
</feature>
<dbReference type="Gene3D" id="3.40.50.10190">
    <property type="entry name" value="BRCT domain"/>
    <property type="match status" value="1"/>
</dbReference>
<reference evidence="6" key="2">
    <citation type="submission" date="2023-05" db="EMBL/GenBank/DDBJ databases">
        <authorList>
            <consortium name="Lawrence Berkeley National Laboratory"/>
            <person name="Steindorff A."/>
            <person name="Hensen N."/>
            <person name="Bonometti L."/>
            <person name="Westerberg I."/>
            <person name="Brannstrom I.O."/>
            <person name="Guillou S."/>
            <person name="Cros-Aarteil S."/>
            <person name="Calhoun S."/>
            <person name="Haridas S."/>
            <person name="Kuo A."/>
            <person name="Mondo S."/>
            <person name="Pangilinan J."/>
            <person name="Riley R."/>
            <person name="Labutti K."/>
            <person name="Andreopoulos B."/>
            <person name="Lipzen A."/>
            <person name="Chen C."/>
            <person name="Yanf M."/>
            <person name="Daum C."/>
            <person name="Ng V."/>
            <person name="Clum A."/>
            <person name="Ohm R."/>
            <person name="Martin F."/>
            <person name="Silar P."/>
            <person name="Natvig D."/>
            <person name="Lalanne C."/>
            <person name="Gautier V."/>
            <person name="Ament-Velasquez S.L."/>
            <person name="Kruys A."/>
            <person name="Hutchinson M.I."/>
            <person name="Powell A.J."/>
            <person name="Barry K."/>
            <person name="Miller A.N."/>
            <person name="Grigoriev I.V."/>
            <person name="Debuchy R."/>
            <person name="Gladieux P."/>
            <person name="Thoren M.H."/>
            <person name="Johannesson H."/>
        </authorList>
    </citation>
    <scope>NUCLEOTIDE SEQUENCE</scope>
    <source>
        <strain evidence="6">CBS 990.96</strain>
    </source>
</reference>
<dbReference type="InterPro" id="IPR036420">
    <property type="entry name" value="BRCT_dom_sf"/>
</dbReference>
<name>A0AAN7BVE8_9PEZI</name>
<comment type="caution">
    <text evidence="6">The sequence shown here is derived from an EMBL/GenBank/DDBJ whole genome shotgun (WGS) entry which is preliminary data.</text>
</comment>
<keyword evidence="2" id="KW-0227">DNA damage</keyword>
<feature type="region of interest" description="Disordered" evidence="4">
    <location>
        <begin position="1"/>
        <end position="20"/>
    </location>
</feature>
<dbReference type="InterPro" id="IPR001357">
    <property type="entry name" value="BRCT_dom"/>
</dbReference>
<feature type="compositionally biased region" description="Basic and acidic residues" evidence="4">
    <location>
        <begin position="375"/>
        <end position="388"/>
    </location>
</feature>
<feature type="compositionally biased region" description="Polar residues" evidence="4">
    <location>
        <begin position="265"/>
        <end position="290"/>
    </location>
</feature>
<feature type="region of interest" description="Disordered" evidence="4">
    <location>
        <begin position="162"/>
        <end position="348"/>
    </location>
</feature>
<feature type="region of interest" description="Disordered" evidence="4">
    <location>
        <begin position="367"/>
        <end position="664"/>
    </location>
</feature>
<feature type="compositionally biased region" description="Polar residues" evidence="4">
    <location>
        <begin position="204"/>
        <end position="232"/>
    </location>
</feature>
<feature type="compositionally biased region" description="Basic and acidic residues" evidence="4">
    <location>
        <begin position="315"/>
        <end position="326"/>
    </location>
</feature>
<dbReference type="CDD" id="cd17745">
    <property type="entry name" value="BRCT_p53bp1_rpt1"/>
    <property type="match status" value="1"/>
</dbReference>
<dbReference type="SUPFAM" id="SSF52113">
    <property type="entry name" value="BRCT domain"/>
    <property type="match status" value="1"/>
</dbReference>
<evidence type="ECO:0000313" key="6">
    <source>
        <dbReference type="EMBL" id="KAK4230376.1"/>
    </source>
</evidence>
<proteinExistence type="predicted"/>
<feature type="compositionally biased region" description="Polar residues" evidence="4">
    <location>
        <begin position="577"/>
        <end position="587"/>
    </location>
</feature>